<dbReference type="InParanoid" id="A0A165CR83"/>
<dbReference type="AlphaFoldDB" id="A0A165CR83"/>
<evidence type="ECO:0000313" key="1">
    <source>
        <dbReference type="EMBL" id="KZV82946.1"/>
    </source>
</evidence>
<keyword evidence="2" id="KW-1185">Reference proteome</keyword>
<protein>
    <recommendedName>
        <fullName evidence="3">AAA-ATPase-like domain-containing protein</fullName>
    </recommendedName>
</protein>
<dbReference type="Proteomes" id="UP000077266">
    <property type="component" value="Unassembled WGS sequence"/>
</dbReference>
<dbReference type="EMBL" id="KV426296">
    <property type="protein sequence ID" value="KZV82946.1"/>
    <property type="molecule type" value="Genomic_DNA"/>
</dbReference>
<organism evidence="1 2">
    <name type="scientific">Exidia glandulosa HHB12029</name>
    <dbReference type="NCBI Taxonomy" id="1314781"/>
    <lineage>
        <taxon>Eukaryota</taxon>
        <taxon>Fungi</taxon>
        <taxon>Dikarya</taxon>
        <taxon>Basidiomycota</taxon>
        <taxon>Agaricomycotina</taxon>
        <taxon>Agaricomycetes</taxon>
        <taxon>Auriculariales</taxon>
        <taxon>Exidiaceae</taxon>
        <taxon>Exidia</taxon>
    </lineage>
</organism>
<gene>
    <name evidence="1" type="ORF">EXIGLDRAFT_330955</name>
</gene>
<name>A0A165CR83_EXIGL</name>
<dbReference type="OrthoDB" id="5380555at2759"/>
<evidence type="ECO:0000313" key="2">
    <source>
        <dbReference type="Proteomes" id="UP000077266"/>
    </source>
</evidence>
<proteinExistence type="predicted"/>
<reference evidence="1 2" key="1">
    <citation type="journal article" date="2016" name="Mol. Biol. Evol.">
        <title>Comparative Genomics of Early-Diverging Mushroom-Forming Fungi Provides Insights into the Origins of Lignocellulose Decay Capabilities.</title>
        <authorList>
            <person name="Nagy L.G."/>
            <person name="Riley R."/>
            <person name="Tritt A."/>
            <person name="Adam C."/>
            <person name="Daum C."/>
            <person name="Floudas D."/>
            <person name="Sun H."/>
            <person name="Yadav J.S."/>
            <person name="Pangilinan J."/>
            <person name="Larsson K.H."/>
            <person name="Matsuura K."/>
            <person name="Barry K."/>
            <person name="Labutti K."/>
            <person name="Kuo R."/>
            <person name="Ohm R.A."/>
            <person name="Bhattacharya S.S."/>
            <person name="Shirouzu T."/>
            <person name="Yoshinaga Y."/>
            <person name="Martin F.M."/>
            <person name="Grigoriev I.V."/>
            <person name="Hibbett D.S."/>
        </authorList>
    </citation>
    <scope>NUCLEOTIDE SEQUENCE [LARGE SCALE GENOMIC DNA]</scope>
    <source>
        <strain evidence="1 2">HHB12029</strain>
    </source>
</reference>
<evidence type="ECO:0008006" key="3">
    <source>
        <dbReference type="Google" id="ProtNLM"/>
    </source>
</evidence>
<accession>A0A165CR83</accession>
<sequence length="436" mass="48234">MPLSPDIGLMWEDFDPGDDKRLEGASTVRATYQEFTTMIQSSFRLNVVFGLDPPVEDAATLFPGMRWLEGDLCRVYGRFSSASLPQSPEHSSLTGVPGTLFVYKADRFIERFCPHITRPRLPVIHRPKGFGKTSFLSAVTGYFDALSYFDMSPVASSYPTLQPPFPVSRYTDALPPERILAFRLDLADLARSIEPDSSYEAVRTVCRSYLRREIYSFYNKHVSLFQRVFTTKGYETHHGTFRGLKGLLKKAGYRVFLGVDNYTAPDTDVRGIERFWACDEMWRQFMEPALHELGGVVWSGLLIGCTGYPFVREPLFGKMTEDLSPIADYVGLSSDDIAHLGRAALGTDRPNLTVAADVALISAGSATAMISQLINNRTTGTDTGSIAPLDVVFMRPTVISSGRSVSSLHGPPTPLPAFGSLVLTSGGLRRTNRHES</sequence>